<evidence type="ECO:0000313" key="1">
    <source>
        <dbReference type="EMBL" id="CAD8124851.1"/>
    </source>
</evidence>
<name>A0A8S1R9I1_9CILI</name>
<proteinExistence type="predicted"/>
<dbReference type="EMBL" id="CAJJDN010000154">
    <property type="protein sequence ID" value="CAD8124851.1"/>
    <property type="molecule type" value="Genomic_DNA"/>
</dbReference>
<evidence type="ECO:0000313" key="2">
    <source>
        <dbReference type="Proteomes" id="UP000692954"/>
    </source>
</evidence>
<reference evidence="1" key="1">
    <citation type="submission" date="2021-01" db="EMBL/GenBank/DDBJ databases">
        <authorList>
            <consortium name="Genoscope - CEA"/>
            <person name="William W."/>
        </authorList>
    </citation>
    <scope>NUCLEOTIDE SEQUENCE</scope>
</reference>
<gene>
    <name evidence="1" type="ORF">PSON_ATCC_30995.1.T1540062</name>
</gene>
<keyword evidence="2" id="KW-1185">Reference proteome</keyword>
<dbReference type="AlphaFoldDB" id="A0A8S1R9I1"/>
<sequence>MEYQVNQEMQFYTIQKQMKQGSKRILDYILNLWRNQKVRDDNQLNLNVRNNILRIRYLVLGLRQ</sequence>
<accession>A0A8S1R9I1</accession>
<comment type="caution">
    <text evidence="1">The sequence shown here is derived from an EMBL/GenBank/DDBJ whole genome shotgun (WGS) entry which is preliminary data.</text>
</comment>
<dbReference type="Proteomes" id="UP000692954">
    <property type="component" value="Unassembled WGS sequence"/>
</dbReference>
<organism evidence="1 2">
    <name type="scientific">Paramecium sonneborni</name>
    <dbReference type="NCBI Taxonomy" id="65129"/>
    <lineage>
        <taxon>Eukaryota</taxon>
        <taxon>Sar</taxon>
        <taxon>Alveolata</taxon>
        <taxon>Ciliophora</taxon>
        <taxon>Intramacronucleata</taxon>
        <taxon>Oligohymenophorea</taxon>
        <taxon>Peniculida</taxon>
        <taxon>Parameciidae</taxon>
        <taxon>Paramecium</taxon>
    </lineage>
</organism>
<protein>
    <submittedName>
        <fullName evidence="1">Uncharacterized protein</fullName>
    </submittedName>
</protein>